<name>A0A2W4Y3K3_9CYAN</name>
<evidence type="ECO:0000313" key="2">
    <source>
        <dbReference type="Proteomes" id="UP000249081"/>
    </source>
</evidence>
<accession>A0A2W4Y3K3</accession>
<evidence type="ECO:0000313" key="1">
    <source>
        <dbReference type="EMBL" id="PZO42061.1"/>
    </source>
</evidence>
<proteinExistence type="predicted"/>
<evidence type="ECO:0008006" key="3">
    <source>
        <dbReference type="Google" id="ProtNLM"/>
    </source>
</evidence>
<dbReference type="EMBL" id="QBMN01000053">
    <property type="protein sequence ID" value="PZO42061.1"/>
    <property type="molecule type" value="Genomic_DNA"/>
</dbReference>
<sequence length="311" mass="32173">MQSGLFGLKNLFGLKGWLGLKALNLGSGLPAFGYVSTAAIAAAVLGFAPQGLTQGYDAVPPLPAGALPVPGTAPTSGQQYLIYVNDTSNTTLNQVRTVEPTAFRTSFQGRSVIQAGRFNMTGNAQQRVSDLAALGVRAELAQVAAAIPYYAQTPALPGNVYASNGALPPLPDSAFPGGGAAVPVPALPPGVAQLPPTPGNVEFGQELNYGTPTLPPVGVMSPPPNAAPPTESFTVPNAPYFVVIPTDASGLGTVSNQVIQLGTPPDRVQQRTAPRGPHVAVGPFTDRGLANRWNDFYREAGLGNSRVHFER</sequence>
<reference evidence="2" key="1">
    <citation type="submission" date="2018-04" db="EMBL/GenBank/DDBJ databases">
        <authorList>
            <person name="Cornet L."/>
        </authorList>
    </citation>
    <scope>NUCLEOTIDE SEQUENCE [LARGE SCALE GENOMIC DNA]</scope>
</reference>
<organism evidence="1 2">
    <name type="scientific">Shackletoniella antarctica</name>
    <dbReference type="NCBI Taxonomy" id="268115"/>
    <lineage>
        <taxon>Bacteria</taxon>
        <taxon>Bacillati</taxon>
        <taxon>Cyanobacteriota</taxon>
        <taxon>Cyanophyceae</taxon>
        <taxon>Oculatellales</taxon>
        <taxon>Oculatellaceae</taxon>
        <taxon>Shackletoniella</taxon>
    </lineage>
</organism>
<dbReference type="Proteomes" id="UP000249081">
    <property type="component" value="Unassembled WGS sequence"/>
</dbReference>
<protein>
    <recommendedName>
        <fullName evidence="3">SPOR domain-containing protein</fullName>
    </recommendedName>
</protein>
<dbReference type="AlphaFoldDB" id="A0A2W4Y3K3"/>
<reference evidence="1 2" key="2">
    <citation type="submission" date="2018-06" db="EMBL/GenBank/DDBJ databases">
        <title>Metagenomic assembly of (sub)arctic Cyanobacteria and their associated microbiome from non-axenic cultures.</title>
        <authorList>
            <person name="Baurain D."/>
        </authorList>
    </citation>
    <scope>NUCLEOTIDE SEQUENCE [LARGE SCALE GENOMIC DNA]</scope>
    <source>
        <strain evidence="1">ULC041bin1</strain>
    </source>
</reference>
<comment type="caution">
    <text evidence="1">The sequence shown here is derived from an EMBL/GenBank/DDBJ whole genome shotgun (WGS) entry which is preliminary data.</text>
</comment>
<gene>
    <name evidence="1" type="ORF">DCF17_09440</name>
</gene>